<name>A0AA36MLS9_9DINO</name>
<evidence type="ECO:0000256" key="1">
    <source>
        <dbReference type="RuleBase" id="RU000363"/>
    </source>
</evidence>
<dbReference type="PANTHER" id="PTHR44147">
    <property type="entry name" value="DEHYDROGENASE/REDUCTASE SDR FAMILY MEMBER 1"/>
    <property type="match status" value="1"/>
</dbReference>
<keyword evidence="4" id="KW-1185">Reference proteome</keyword>
<feature type="chain" id="PRO_5041340495" evidence="2">
    <location>
        <begin position="22"/>
        <end position="391"/>
    </location>
</feature>
<feature type="signal peptide" evidence="2">
    <location>
        <begin position="1"/>
        <end position="21"/>
    </location>
</feature>
<dbReference type="EMBL" id="CAUJNA010000453">
    <property type="protein sequence ID" value="CAJ1377309.1"/>
    <property type="molecule type" value="Genomic_DNA"/>
</dbReference>
<dbReference type="PANTHER" id="PTHR44147:SF2">
    <property type="entry name" value="DEHYDROGENASE_REDUCTASE SDR FAMILY MEMBER 1"/>
    <property type="match status" value="1"/>
</dbReference>
<dbReference type="InterPro" id="IPR002347">
    <property type="entry name" value="SDR_fam"/>
</dbReference>
<organism evidence="3 4">
    <name type="scientific">Effrenium voratum</name>
    <dbReference type="NCBI Taxonomy" id="2562239"/>
    <lineage>
        <taxon>Eukaryota</taxon>
        <taxon>Sar</taxon>
        <taxon>Alveolata</taxon>
        <taxon>Dinophyceae</taxon>
        <taxon>Suessiales</taxon>
        <taxon>Symbiodiniaceae</taxon>
        <taxon>Effrenium</taxon>
    </lineage>
</organism>
<dbReference type="Gene3D" id="3.40.50.720">
    <property type="entry name" value="NAD(P)-binding Rossmann-like Domain"/>
    <property type="match status" value="1"/>
</dbReference>
<dbReference type="Proteomes" id="UP001178507">
    <property type="component" value="Unassembled WGS sequence"/>
</dbReference>
<comment type="caution">
    <text evidence="3">The sequence shown here is derived from an EMBL/GenBank/DDBJ whole genome shotgun (WGS) entry which is preliminary data.</text>
</comment>
<dbReference type="InterPro" id="IPR036291">
    <property type="entry name" value="NAD(P)-bd_dom_sf"/>
</dbReference>
<comment type="similarity">
    <text evidence="1">Belongs to the short-chain dehydrogenases/reductases (SDR) family.</text>
</comment>
<protein>
    <submittedName>
        <fullName evidence="3">Uncharacterized protein</fullName>
    </submittedName>
</protein>
<evidence type="ECO:0000313" key="4">
    <source>
        <dbReference type="Proteomes" id="UP001178507"/>
    </source>
</evidence>
<keyword evidence="2" id="KW-0732">Signal</keyword>
<proteinExistence type="inferred from homology"/>
<reference evidence="3" key="1">
    <citation type="submission" date="2023-08" db="EMBL/GenBank/DDBJ databases">
        <authorList>
            <person name="Chen Y."/>
            <person name="Shah S."/>
            <person name="Dougan E. K."/>
            <person name="Thang M."/>
            <person name="Chan C."/>
        </authorList>
    </citation>
    <scope>NUCLEOTIDE SEQUENCE</scope>
</reference>
<dbReference type="SUPFAM" id="SSF51735">
    <property type="entry name" value="NAD(P)-binding Rossmann-fold domains"/>
    <property type="match status" value="1"/>
</dbReference>
<dbReference type="PRINTS" id="PR00081">
    <property type="entry name" value="GDHRDH"/>
</dbReference>
<evidence type="ECO:0000256" key="2">
    <source>
        <dbReference type="SAM" id="SignalP"/>
    </source>
</evidence>
<accession>A0AA36MLS9</accession>
<sequence length="391" mass="41468">MKLRSAVLILAIAAAISLLSGKFLTANLEPSLAGKASQVAIVTGGSRGIGKGIAIGLGEAGATVYVTGRTLGKESRNTGGINFTAQSGTLEETCQAVGKAGGKCIPLAVDSGNDDQIKELFDQVIREQGRVDILINNAFSAVSWLPRTMGQPFWEKGVESWDAVNHVGLRSHYVASVHAAQHMSKAKSGLIVNVGSLGGLSYIFDVSYGIGKAAMDRMANDMAVELATENVTMVSLWPGLVKTENVQDGALAGGSERRGVAPGSPAFDFEPLLQSPLAETPLFVGRTVAAFARDRRKMDVTGKVLLPAIMAAGYGIVDERGVRSPPMISMKFGIAYLLRSFLQNLQLWRVPDELWVQHPPPSASLRFLWNTLPDLCLPSAVAKLAADSPNL</sequence>
<dbReference type="AlphaFoldDB" id="A0AA36MLS9"/>
<dbReference type="PRINTS" id="PR00080">
    <property type="entry name" value="SDRFAMILY"/>
</dbReference>
<dbReference type="Pfam" id="PF00106">
    <property type="entry name" value="adh_short"/>
    <property type="match status" value="1"/>
</dbReference>
<evidence type="ECO:0000313" key="3">
    <source>
        <dbReference type="EMBL" id="CAJ1377309.1"/>
    </source>
</evidence>
<gene>
    <name evidence="3" type="ORF">EVOR1521_LOCUS6142</name>
</gene>